<comment type="caution">
    <text evidence="7">The sequence shown here is derived from an EMBL/GenBank/DDBJ whole genome shotgun (WGS) entry which is preliminary data.</text>
</comment>
<evidence type="ECO:0000256" key="5">
    <source>
        <dbReference type="PROSITE-ProRule" id="PRU00104"/>
    </source>
</evidence>
<gene>
    <name evidence="7" type="ORF">BCR44DRAFT_1461039</name>
</gene>
<reference evidence="7 8" key="1">
    <citation type="submission" date="2016-07" db="EMBL/GenBank/DDBJ databases">
        <title>Pervasive Adenine N6-methylation of Active Genes in Fungi.</title>
        <authorList>
            <consortium name="DOE Joint Genome Institute"/>
            <person name="Mondo S.J."/>
            <person name="Dannebaum R.O."/>
            <person name="Kuo R.C."/>
            <person name="Labutti K."/>
            <person name="Haridas S."/>
            <person name="Kuo A."/>
            <person name="Salamov A."/>
            <person name="Ahrendt S.R."/>
            <person name="Lipzen A."/>
            <person name="Sullivan W."/>
            <person name="Andreopoulos W.B."/>
            <person name="Clum A."/>
            <person name="Lindquist E."/>
            <person name="Daum C."/>
            <person name="Ramamoorthy G.K."/>
            <person name="Gryganskyi A."/>
            <person name="Culley D."/>
            <person name="Magnuson J.K."/>
            <person name="James T.Y."/>
            <person name="O'Malley M.A."/>
            <person name="Stajich J.E."/>
            <person name="Spatafora J.W."/>
            <person name="Visel A."/>
            <person name="Grigoriev I.V."/>
        </authorList>
    </citation>
    <scope>NUCLEOTIDE SEQUENCE [LARGE SCALE GENOMIC DNA]</scope>
    <source>
        <strain evidence="7 8">PL171</strain>
    </source>
</reference>
<evidence type="ECO:0000256" key="2">
    <source>
        <dbReference type="ARBA" id="ARBA00012485"/>
    </source>
</evidence>
<dbReference type="Gene3D" id="3.90.1750.10">
    <property type="entry name" value="Hect, E3 ligase catalytic domains"/>
    <property type="match status" value="1"/>
</dbReference>
<feature type="active site" description="Glycyl thioester intermediate" evidence="5">
    <location>
        <position position="523"/>
    </location>
</feature>
<keyword evidence="4 5" id="KW-0833">Ubl conjugation pathway</keyword>
<dbReference type="Proteomes" id="UP000193411">
    <property type="component" value="Unassembled WGS sequence"/>
</dbReference>
<dbReference type="AlphaFoldDB" id="A0A1Y2HPT7"/>
<evidence type="ECO:0000256" key="3">
    <source>
        <dbReference type="ARBA" id="ARBA00022679"/>
    </source>
</evidence>
<evidence type="ECO:0000313" key="8">
    <source>
        <dbReference type="Proteomes" id="UP000193411"/>
    </source>
</evidence>
<dbReference type="InterPro" id="IPR035983">
    <property type="entry name" value="Hect_E3_ubiquitin_ligase"/>
</dbReference>
<organism evidence="7 8">
    <name type="scientific">Catenaria anguillulae PL171</name>
    <dbReference type="NCBI Taxonomy" id="765915"/>
    <lineage>
        <taxon>Eukaryota</taxon>
        <taxon>Fungi</taxon>
        <taxon>Fungi incertae sedis</taxon>
        <taxon>Blastocladiomycota</taxon>
        <taxon>Blastocladiomycetes</taxon>
        <taxon>Blastocladiales</taxon>
        <taxon>Catenariaceae</taxon>
        <taxon>Catenaria</taxon>
    </lineage>
</organism>
<dbReference type="PROSITE" id="PS50237">
    <property type="entry name" value="HECT"/>
    <property type="match status" value="1"/>
</dbReference>
<dbReference type="EC" id="2.3.2.26" evidence="2"/>
<dbReference type="Pfam" id="PF00632">
    <property type="entry name" value="HECT"/>
    <property type="match status" value="1"/>
</dbReference>
<dbReference type="STRING" id="765915.A0A1Y2HPT7"/>
<dbReference type="PANTHER" id="PTHR45700:SF8">
    <property type="entry name" value="HECT-TYPE E3 UBIQUITIN TRANSFERASE"/>
    <property type="match status" value="1"/>
</dbReference>
<comment type="catalytic activity">
    <reaction evidence="1">
        <text>S-ubiquitinyl-[E2 ubiquitin-conjugating enzyme]-L-cysteine + [acceptor protein]-L-lysine = [E2 ubiquitin-conjugating enzyme]-L-cysteine + N(6)-ubiquitinyl-[acceptor protein]-L-lysine.</text>
        <dbReference type="EC" id="2.3.2.26"/>
    </reaction>
</comment>
<dbReference type="SUPFAM" id="SSF56204">
    <property type="entry name" value="Hect, E3 ligase catalytic domain"/>
    <property type="match status" value="1"/>
</dbReference>
<evidence type="ECO:0000256" key="1">
    <source>
        <dbReference type="ARBA" id="ARBA00000885"/>
    </source>
</evidence>
<dbReference type="Gene3D" id="3.30.2160.10">
    <property type="entry name" value="Hect, E3 ligase catalytic domain"/>
    <property type="match status" value="1"/>
</dbReference>
<dbReference type="GO" id="GO:0061630">
    <property type="term" value="F:ubiquitin protein ligase activity"/>
    <property type="evidence" value="ECO:0007669"/>
    <property type="project" value="UniProtKB-EC"/>
</dbReference>
<dbReference type="SMART" id="SM00119">
    <property type="entry name" value="HECTc"/>
    <property type="match status" value="1"/>
</dbReference>
<dbReference type="OrthoDB" id="8068875at2759"/>
<dbReference type="GO" id="GO:0000209">
    <property type="term" value="P:protein polyubiquitination"/>
    <property type="evidence" value="ECO:0007669"/>
    <property type="project" value="InterPro"/>
</dbReference>
<keyword evidence="8" id="KW-1185">Reference proteome</keyword>
<dbReference type="InterPro" id="IPR000569">
    <property type="entry name" value="HECT_dom"/>
</dbReference>
<sequence length="555" mass="61397">MCELLHRLPSSTHPEVARWILAHKGTPNRAQGVLVIQRLVAGIHATISACFRPCSNLEDVDDENEDEGAVVDPGAVHAIKALKVIDTINRKYSLLPYATFYHPDINAYFSPRAEYLRWKSSPPVSAMNEPQPLALAHYPFILNPASKSDLLRIESLVHMRHHLQATFFRALFVGVQSPYLDLVVRRDHAVRDTLVQLAGVSDRRDLRKQLRVSFVGEPGVDEGGVARELLALVMRGLLDPVYGMFAAAGAGDAVAWFVPDVVAFSGQTTSDVPADNVESGASSDARTEEEYELAGKVCGVALYNSIVLQVHFPLVLFKKLLGEPLTIDDLAEIDPQLAQGMRTLANFQGDVQSTYCRTFTVEEERLGGGARTVVELIPNGASVDLTNDNRKLYMEKLLDYHLNVRVSRSFQAFQRGFAAVTAESSIKHLFRAEELHHVVLGEDELDIDALETQAIYDGGYSHETPIVESLWHAIRSMSKVDQRRFLFFVTGSDRSPVGGLGRVTVVVMRQGPDSDRLPSAHTCFNVLLLPEYSSPSKLETLLQKALENIEGFGLM</sequence>
<dbReference type="PANTHER" id="PTHR45700">
    <property type="entry name" value="UBIQUITIN-PROTEIN LIGASE E3C"/>
    <property type="match status" value="1"/>
</dbReference>
<dbReference type="Gene3D" id="3.30.2410.10">
    <property type="entry name" value="Hect, E3 ligase catalytic domain"/>
    <property type="match status" value="1"/>
</dbReference>
<dbReference type="EMBL" id="MCFL01000021">
    <property type="protein sequence ID" value="ORZ35703.1"/>
    <property type="molecule type" value="Genomic_DNA"/>
</dbReference>
<evidence type="ECO:0000256" key="4">
    <source>
        <dbReference type="ARBA" id="ARBA00022786"/>
    </source>
</evidence>
<accession>A0A1Y2HPT7</accession>
<evidence type="ECO:0000259" key="6">
    <source>
        <dbReference type="PROSITE" id="PS50237"/>
    </source>
</evidence>
<evidence type="ECO:0000313" key="7">
    <source>
        <dbReference type="EMBL" id="ORZ35703.1"/>
    </source>
</evidence>
<keyword evidence="3" id="KW-0808">Transferase</keyword>
<feature type="domain" description="HECT" evidence="6">
    <location>
        <begin position="202"/>
        <end position="555"/>
    </location>
</feature>
<dbReference type="CDD" id="cd00078">
    <property type="entry name" value="HECTc"/>
    <property type="match status" value="1"/>
</dbReference>
<name>A0A1Y2HPT7_9FUNG</name>
<proteinExistence type="predicted"/>
<dbReference type="InterPro" id="IPR044611">
    <property type="entry name" value="E3A/B/C-like"/>
</dbReference>
<dbReference type="FunFam" id="3.30.2410.10:FF:000003">
    <property type="entry name" value="probable E3 ubiquitin-protein ligase HERC4 isoform X1"/>
    <property type="match status" value="1"/>
</dbReference>
<protein>
    <recommendedName>
        <fullName evidence="2">HECT-type E3 ubiquitin transferase</fullName>
        <ecNumber evidence="2">2.3.2.26</ecNumber>
    </recommendedName>
</protein>